<dbReference type="AlphaFoldDB" id="X1V502"/>
<accession>X1V502</accession>
<reference evidence="1" key="1">
    <citation type="journal article" date="2014" name="Front. Microbiol.">
        <title>High frequency of phylogenetically diverse reductive dehalogenase-homologous genes in deep subseafloor sedimentary metagenomes.</title>
        <authorList>
            <person name="Kawai M."/>
            <person name="Futagami T."/>
            <person name="Toyoda A."/>
            <person name="Takaki Y."/>
            <person name="Nishi S."/>
            <person name="Hori S."/>
            <person name="Arai W."/>
            <person name="Tsubouchi T."/>
            <person name="Morono Y."/>
            <person name="Uchiyama I."/>
            <person name="Ito T."/>
            <person name="Fujiyama A."/>
            <person name="Inagaki F."/>
            <person name="Takami H."/>
        </authorList>
    </citation>
    <scope>NUCLEOTIDE SEQUENCE</scope>
    <source>
        <strain evidence="1">Expedition CK06-06</strain>
    </source>
</reference>
<name>X1V502_9ZZZZ</name>
<gene>
    <name evidence="1" type="ORF">S12H4_56247</name>
</gene>
<feature type="non-terminal residue" evidence="1">
    <location>
        <position position="86"/>
    </location>
</feature>
<organism evidence="1">
    <name type="scientific">marine sediment metagenome</name>
    <dbReference type="NCBI Taxonomy" id="412755"/>
    <lineage>
        <taxon>unclassified sequences</taxon>
        <taxon>metagenomes</taxon>
        <taxon>ecological metagenomes</taxon>
    </lineage>
</organism>
<sequence>MIELQKMAVEEFESIMEKSLFKFISDLEVYQEEFEEKLSVSPKKFAERKWSQMLPDGINTENNYFWIIKKFDSVEPIGHLWLLKHP</sequence>
<evidence type="ECO:0000313" key="1">
    <source>
        <dbReference type="EMBL" id="GAJ24868.1"/>
    </source>
</evidence>
<dbReference type="Gene3D" id="3.40.630.30">
    <property type="match status" value="1"/>
</dbReference>
<comment type="caution">
    <text evidence="1">The sequence shown here is derived from an EMBL/GenBank/DDBJ whole genome shotgun (WGS) entry which is preliminary data.</text>
</comment>
<proteinExistence type="predicted"/>
<dbReference type="EMBL" id="BARW01036189">
    <property type="protein sequence ID" value="GAJ24868.1"/>
    <property type="molecule type" value="Genomic_DNA"/>
</dbReference>
<protein>
    <submittedName>
        <fullName evidence="1">Uncharacterized protein</fullName>
    </submittedName>
</protein>